<comment type="catalytic activity">
    <reaction evidence="4">
        <text>ATP + H2O = ADP + phosphate + H(+)</text>
        <dbReference type="Rhea" id="RHEA:13065"/>
        <dbReference type="ChEBI" id="CHEBI:15377"/>
        <dbReference type="ChEBI" id="CHEBI:15378"/>
        <dbReference type="ChEBI" id="CHEBI:30616"/>
        <dbReference type="ChEBI" id="CHEBI:43474"/>
        <dbReference type="ChEBI" id="CHEBI:456216"/>
        <dbReference type="EC" id="3.6.4.13"/>
    </reaction>
</comment>
<dbReference type="AlphaFoldDB" id="A0A2P4YM86"/>
<evidence type="ECO:0000256" key="1">
    <source>
        <dbReference type="ARBA" id="ARBA00022741"/>
    </source>
</evidence>
<dbReference type="InterPro" id="IPR011545">
    <property type="entry name" value="DEAD/DEAH_box_helicase_dom"/>
</dbReference>
<sequence>MHTDSAFQMKRLLLLYIERSENKEPTSVQMQAISSFLLRRDVLIPAPSGSGKASAFTIPILGNLAAGSATSSGTRSIHASSKQGARVTPSQIVLALTRDLVLQICVAFTCPVAGKKLYITLLYKANAATIASQATSMLCVWATTCYERRNLLSCGHQQWSLPSGFLLALLSYKKLERQMNTDCTHNSQIFTHHTLD</sequence>
<evidence type="ECO:0000259" key="5">
    <source>
        <dbReference type="Pfam" id="PF00270"/>
    </source>
</evidence>
<keyword evidence="1 4" id="KW-0547">Nucleotide-binding</keyword>
<dbReference type="Gene3D" id="3.40.50.300">
    <property type="entry name" value="P-loop containing nucleotide triphosphate hydrolases"/>
    <property type="match status" value="1"/>
</dbReference>
<proteinExistence type="inferred from homology"/>
<evidence type="ECO:0000313" key="6">
    <source>
        <dbReference type="EMBL" id="POM78923.1"/>
    </source>
</evidence>
<dbReference type="PANTHER" id="PTHR24031">
    <property type="entry name" value="RNA HELICASE"/>
    <property type="match status" value="1"/>
</dbReference>
<organism evidence="6 7">
    <name type="scientific">Phytophthora palmivora</name>
    <dbReference type="NCBI Taxonomy" id="4796"/>
    <lineage>
        <taxon>Eukaryota</taxon>
        <taxon>Sar</taxon>
        <taxon>Stramenopiles</taxon>
        <taxon>Oomycota</taxon>
        <taxon>Peronosporomycetes</taxon>
        <taxon>Peronosporales</taxon>
        <taxon>Peronosporaceae</taxon>
        <taxon>Phytophthora</taxon>
    </lineage>
</organism>
<evidence type="ECO:0000256" key="2">
    <source>
        <dbReference type="ARBA" id="ARBA00022801"/>
    </source>
</evidence>
<dbReference type="GO" id="GO:0005524">
    <property type="term" value="F:ATP binding"/>
    <property type="evidence" value="ECO:0007669"/>
    <property type="project" value="UniProtKB-UniRule"/>
</dbReference>
<feature type="domain" description="DEAD/DEAH-box helicase" evidence="5">
    <location>
        <begin position="26"/>
        <end position="114"/>
    </location>
</feature>
<dbReference type="SUPFAM" id="SSF52540">
    <property type="entry name" value="P-loop containing nucleoside triphosphate hydrolases"/>
    <property type="match status" value="1"/>
</dbReference>
<dbReference type="GO" id="GO:0003723">
    <property type="term" value="F:RNA binding"/>
    <property type="evidence" value="ECO:0007669"/>
    <property type="project" value="UniProtKB-UniRule"/>
</dbReference>
<evidence type="ECO:0000256" key="3">
    <source>
        <dbReference type="ARBA" id="ARBA00022840"/>
    </source>
</evidence>
<comment type="function">
    <text evidence="4">RNA helicase.</text>
</comment>
<dbReference type="EC" id="3.6.4.13" evidence="4"/>
<dbReference type="EMBL" id="NCKW01001873">
    <property type="protein sequence ID" value="POM78923.1"/>
    <property type="molecule type" value="Genomic_DNA"/>
</dbReference>
<name>A0A2P4YM86_9STRA</name>
<keyword evidence="7" id="KW-1185">Reference proteome</keyword>
<keyword evidence="4" id="KW-0694">RNA-binding</keyword>
<dbReference type="InterPro" id="IPR027417">
    <property type="entry name" value="P-loop_NTPase"/>
</dbReference>
<reference evidence="6 7" key="1">
    <citation type="journal article" date="2017" name="Genome Biol. Evol.">
        <title>Phytophthora megakarya and P. palmivora, closely related causal agents of cacao black pod rot, underwent increases in genome sizes and gene numbers by different mechanisms.</title>
        <authorList>
            <person name="Ali S.S."/>
            <person name="Shao J."/>
            <person name="Lary D.J."/>
            <person name="Kronmiller B."/>
            <person name="Shen D."/>
            <person name="Strem M.D."/>
            <person name="Amoako-Attah I."/>
            <person name="Akrofi A.Y."/>
            <person name="Begoude B.A."/>
            <person name="Ten Hoopen G.M."/>
            <person name="Coulibaly K."/>
            <person name="Kebe B.I."/>
            <person name="Melnick R.L."/>
            <person name="Guiltinan M.J."/>
            <person name="Tyler B.M."/>
            <person name="Meinhardt L.W."/>
            <person name="Bailey B.A."/>
        </authorList>
    </citation>
    <scope>NUCLEOTIDE SEQUENCE [LARGE SCALE GENOMIC DNA]</scope>
    <source>
        <strain evidence="7">sbr112.9</strain>
    </source>
</reference>
<gene>
    <name evidence="6" type="ORF">PHPALM_3493</name>
</gene>
<evidence type="ECO:0000256" key="4">
    <source>
        <dbReference type="RuleBase" id="RU365068"/>
    </source>
</evidence>
<comment type="domain">
    <text evidence="4">The Q motif is unique to and characteristic of the DEAD box family of RNA helicases and controls ATP binding and hydrolysis.</text>
</comment>
<dbReference type="Pfam" id="PF00270">
    <property type="entry name" value="DEAD"/>
    <property type="match status" value="1"/>
</dbReference>
<dbReference type="GO" id="GO:0003724">
    <property type="term" value="F:RNA helicase activity"/>
    <property type="evidence" value="ECO:0007669"/>
    <property type="project" value="UniProtKB-EC"/>
</dbReference>
<comment type="similarity">
    <text evidence="4">Belongs to the DEAD box helicase family.</text>
</comment>
<keyword evidence="4 6" id="KW-0347">Helicase</keyword>
<dbReference type="GO" id="GO:0016787">
    <property type="term" value="F:hydrolase activity"/>
    <property type="evidence" value="ECO:0007669"/>
    <property type="project" value="UniProtKB-KW"/>
</dbReference>
<protein>
    <recommendedName>
        <fullName evidence="4">ATP-dependent RNA helicase</fullName>
        <ecNumber evidence="4">3.6.4.13</ecNumber>
    </recommendedName>
</protein>
<keyword evidence="2 4" id="KW-0378">Hydrolase</keyword>
<comment type="caution">
    <text evidence="6">The sequence shown here is derived from an EMBL/GenBank/DDBJ whole genome shotgun (WGS) entry which is preliminary data.</text>
</comment>
<dbReference type="Proteomes" id="UP000237271">
    <property type="component" value="Unassembled WGS sequence"/>
</dbReference>
<evidence type="ECO:0000313" key="7">
    <source>
        <dbReference type="Proteomes" id="UP000237271"/>
    </source>
</evidence>
<keyword evidence="3 4" id="KW-0067">ATP-binding</keyword>
<accession>A0A2P4YM86</accession>